<feature type="active site" description="Proton donor/acceptor" evidence="2">
    <location>
        <position position="257"/>
    </location>
</feature>
<comment type="cofactor">
    <cofactor evidence="3">
        <name>Zn(2+)</name>
        <dbReference type="ChEBI" id="CHEBI:29105"/>
    </cofactor>
    <text evidence="3">Binds 1 divalent metal cation per subunit.</text>
</comment>
<dbReference type="RefSeq" id="WP_089347842.1">
    <property type="nucleotide sequence ID" value="NZ_BJUM01000006.1"/>
</dbReference>
<dbReference type="InterPro" id="IPR013658">
    <property type="entry name" value="SGL"/>
</dbReference>
<dbReference type="SUPFAM" id="SSF63829">
    <property type="entry name" value="Calcium-dependent phosphotriesterase"/>
    <property type="match status" value="1"/>
</dbReference>
<evidence type="ECO:0000313" key="7">
    <source>
        <dbReference type="Proteomes" id="UP000321419"/>
    </source>
</evidence>
<dbReference type="PRINTS" id="PR01790">
    <property type="entry name" value="SMP30FAMILY"/>
</dbReference>
<dbReference type="OrthoDB" id="241638at2"/>
<dbReference type="Gene3D" id="2.120.10.30">
    <property type="entry name" value="TolB, C-terminal domain"/>
    <property type="match status" value="1"/>
</dbReference>
<reference evidence="6 7" key="1">
    <citation type="submission" date="2019-07" db="EMBL/GenBank/DDBJ databases">
        <title>Whole genome shotgun sequence of Pseudoalteromonas espejiana NBRC 102222.</title>
        <authorList>
            <person name="Hosoyama A."/>
            <person name="Uohara A."/>
            <person name="Ohji S."/>
            <person name="Ichikawa N."/>
        </authorList>
    </citation>
    <scope>NUCLEOTIDE SEQUENCE [LARGE SCALE GENOMIC DNA]</scope>
    <source>
        <strain evidence="6 7">NBRC 102222</strain>
    </source>
</reference>
<evidence type="ECO:0000256" key="2">
    <source>
        <dbReference type="PIRSR" id="PIRSR605511-1"/>
    </source>
</evidence>
<dbReference type="PANTHER" id="PTHR47572:SF4">
    <property type="entry name" value="LACTONASE DRP35"/>
    <property type="match status" value="1"/>
</dbReference>
<dbReference type="AlphaFoldDB" id="A0A510XSI6"/>
<dbReference type="GO" id="GO:0016787">
    <property type="term" value="F:hydrolase activity"/>
    <property type="evidence" value="ECO:0007669"/>
    <property type="project" value="UniProtKB-KW"/>
</dbReference>
<dbReference type="GO" id="GO:0046872">
    <property type="term" value="F:metal ion binding"/>
    <property type="evidence" value="ECO:0007669"/>
    <property type="project" value="UniProtKB-KW"/>
</dbReference>
<organism evidence="6 7">
    <name type="scientific">Pseudoalteromonas espejiana</name>
    <dbReference type="NCBI Taxonomy" id="28107"/>
    <lineage>
        <taxon>Bacteria</taxon>
        <taxon>Pseudomonadati</taxon>
        <taxon>Pseudomonadota</taxon>
        <taxon>Gammaproteobacteria</taxon>
        <taxon>Alteromonadales</taxon>
        <taxon>Pseudoalteromonadaceae</taxon>
        <taxon>Pseudoalteromonas</taxon>
    </lineage>
</organism>
<feature type="domain" description="SMP-30/Gluconolactonase/LRE-like region" evidence="5">
    <location>
        <begin position="68"/>
        <end position="314"/>
    </location>
</feature>
<dbReference type="PANTHER" id="PTHR47572">
    <property type="entry name" value="LIPOPROTEIN-RELATED"/>
    <property type="match status" value="1"/>
</dbReference>
<name>A0A510XSI6_9GAMM</name>
<dbReference type="Proteomes" id="UP000321419">
    <property type="component" value="Unassembled WGS sequence"/>
</dbReference>
<keyword evidence="7" id="KW-1185">Reference proteome</keyword>
<keyword evidence="3" id="KW-0479">Metal-binding</keyword>
<evidence type="ECO:0000256" key="3">
    <source>
        <dbReference type="PIRSR" id="PIRSR605511-2"/>
    </source>
</evidence>
<keyword evidence="1" id="KW-0378">Hydrolase</keyword>
<evidence type="ECO:0000259" key="5">
    <source>
        <dbReference type="Pfam" id="PF08450"/>
    </source>
</evidence>
<feature type="chain" id="PRO_5021832432" evidence="4">
    <location>
        <begin position="25"/>
        <end position="329"/>
    </location>
</feature>
<comment type="caution">
    <text evidence="6">The sequence shown here is derived from an EMBL/GenBank/DDBJ whole genome shotgun (WGS) entry which is preliminary data.</text>
</comment>
<dbReference type="InterPro" id="IPR005511">
    <property type="entry name" value="SMP-30"/>
</dbReference>
<evidence type="ECO:0000256" key="1">
    <source>
        <dbReference type="ARBA" id="ARBA00022801"/>
    </source>
</evidence>
<proteinExistence type="predicted"/>
<accession>A0A510XSI6</accession>
<feature type="binding site" evidence="3">
    <location>
        <position position="68"/>
    </location>
    <ligand>
        <name>a divalent metal cation</name>
        <dbReference type="ChEBI" id="CHEBI:60240"/>
    </ligand>
</feature>
<dbReference type="Pfam" id="PF08450">
    <property type="entry name" value="SGL"/>
    <property type="match status" value="1"/>
</dbReference>
<feature type="binding site" evidence="3">
    <location>
        <position position="162"/>
    </location>
    <ligand>
        <name>substrate</name>
    </ligand>
</feature>
<keyword evidence="3" id="KW-0862">Zinc</keyword>
<dbReference type="InterPro" id="IPR051262">
    <property type="entry name" value="SMP-30/CGR1_Lactonase"/>
</dbReference>
<feature type="signal peptide" evidence="4">
    <location>
        <begin position="1"/>
        <end position="24"/>
    </location>
</feature>
<keyword evidence="4" id="KW-0732">Signal</keyword>
<evidence type="ECO:0000256" key="4">
    <source>
        <dbReference type="SAM" id="SignalP"/>
    </source>
</evidence>
<feature type="binding site" evidence="3">
    <location>
        <position position="213"/>
    </location>
    <ligand>
        <name>a divalent metal cation</name>
        <dbReference type="ChEBI" id="CHEBI:60240"/>
    </ligand>
</feature>
<dbReference type="EMBL" id="BJUM01000006">
    <property type="protein sequence ID" value="GEK53982.1"/>
    <property type="molecule type" value="Genomic_DNA"/>
</dbReference>
<sequence>MLKTHKKTLSLIILMLCLNKAALAQHPQNAPLLNNNENNQTCSIKHGQSPLIKGIKPTLVSDKFLFLEGPTWSSQDNAFYFSEMNFASSQALGPDSTIYKLVLPNTLTTYLKHSGTNGLYAKGESLYTLNHNTQSLSKINIKSKTTTVLVDKFDGLSFSSPNDMTMHKNGDIFFTDPNWQLGERPQQMPYTGVYKLSNIGTLSLIDATLEKPNGIALSPDQRTLYIGDFSNRVSKYTIDKSGEISPREDFIKVTSPDGIKVDCAGNIYVSSHSKGVINIYTSSGILIDKIKLGANVTNLAFGGKEKKTLLITTAKGLFTLNVKGAGLAN</sequence>
<feature type="binding site" evidence="3">
    <location>
        <position position="257"/>
    </location>
    <ligand>
        <name>a divalent metal cation</name>
        <dbReference type="ChEBI" id="CHEBI:60240"/>
    </ligand>
</feature>
<gene>
    <name evidence="6" type="ORF">PES01_08270</name>
</gene>
<evidence type="ECO:0000313" key="6">
    <source>
        <dbReference type="EMBL" id="GEK53982.1"/>
    </source>
</evidence>
<protein>
    <submittedName>
        <fullName evidence="6">Gluconolactonase</fullName>
    </submittedName>
</protein>
<dbReference type="InterPro" id="IPR011042">
    <property type="entry name" value="6-blade_b-propeller_TolB-like"/>
</dbReference>